<feature type="domain" description="AprA-like N-terminal" evidence="2">
    <location>
        <begin position="10"/>
        <end position="76"/>
    </location>
</feature>
<dbReference type="InterPro" id="IPR056394">
    <property type="entry name" value="AprA-like_N"/>
</dbReference>
<feature type="domain" description="AprA-like MT2-like" evidence="1">
    <location>
        <begin position="269"/>
        <end position="533"/>
    </location>
</feature>
<dbReference type="GO" id="GO:0032259">
    <property type="term" value="P:methylation"/>
    <property type="evidence" value="ECO:0007669"/>
    <property type="project" value="UniProtKB-KW"/>
</dbReference>
<comment type="caution">
    <text evidence="4">The sequence shown here is derived from an EMBL/GenBank/DDBJ whole genome shotgun (WGS) entry which is preliminary data.</text>
</comment>
<dbReference type="GO" id="GO:0008168">
    <property type="term" value="F:methyltransferase activity"/>
    <property type="evidence" value="ECO:0007669"/>
    <property type="project" value="UniProtKB-KW"/>
</dbReference>
<dbReference type="InterPro" id="IPR029063">
    <property type="entry name" value="SAM-dependent_MTases_sf"/>
</dbReference>
<dbReference type="Gene3D" id="3.40.50.150">
    <property type="entry name" value="Vaccinia Virus protein VP39"/>
    <property type="match status" value="1"/>
</dbReference>
<dbReference type="InterPro" id="IPR056393">
    <property type="entry name" value="AprA-like_MT2"/>
</dbReference>
<proteinExistence type="predicted"/>
<reference evidence="4" key="1">
    <citation type="submission" date="2023-06" db="EMBL/GenBank/DDBJ databases">
        <title>Genomic of Parafulvivirga corallium.</title>
        <authorList>
            <person name="Wang G."/>
        </authorList>
    </citation>
    <scope>NUCLEOTIDE SEQUENCE</scope>
    <source>
        <strain evidence="4">BMA10</strain>
    </source>
</reference>
<dbReference type="Pfam" id="PF23525">
    <property type="entry name" value="Methyltransf_36"/>
    <property type="match status" value="1"/>
</dbReference>
<evidence type="ECO:0000259" key="2">
    <source>
        <dbReference type="Pfam" id="PF23526"/>
    </source>
</evidence>
<dbReference type="InterPro" id="IPR056395">
    <property type="entry name" value="WH_AprA"/>
</dbReference>
<dbReference type="SUPFAM" id="SSF53335">
    <property type="entry name" value="S-adenosyl-L-methionine-dependent methyltransferases"/>
    <property type="match status" value="1"/>
</dbReference>
<feature type="domain" description="AprA winged helix" evidence="3">
    <location>
        <begin position="162"/>
        <end position="256"/>
    </location>
</feature>
<dbReference type="Pfam" id="PF23526">
    <property type="entry name" value="AprA_N"/>
    <property type="match status" value="1"/>
</dbReference>
<name>A0ABT8KMJ2_9BACT</name>
<dbReference type="InterPro" id="IPR008942">
    <property type="entry name" value="ENTH_VHS"/>
</dbReference>
<evidence type="ECO:0000313" key="4">
    <source>
        <dbReference type="EMBL" id="MDN5201949.1"/>
    </source>
</evidence>
<evidence type="ECO:0000259" key="1">
    <source>
        <dbReference type="Pfam" id="PF23525"/>
    </source>
</evidence>
<dbReference type="EMBL" id="JAUJEA010000003">
    <property type="protein sequence ID" value="MDN5201949.1"/>
    <property type="molecule type" value="Genomic_DNA"/>
</dbReference>
<gene>
    <name evidence="4" type="ORF">QQ008_11260</name>
</gene>
<keyword evidence="4" id="KW-0489">Methyltransferase</keyword>
<evidence type="ECO:0000313" key="5">
    <source>
        <dbReference type="Proteomes" id="UP001172082"/>
    </source>
</evidence>
<organism evidence="4 5">
    <name type="scientific">Splendidivirga corallicola</name>
    <dbReference type="NCBI Taxonomy" id="3051826"/>
    <lineage>
        <taxon>Bacteria</taxon>
        <taxon>Pseudomonadati</taxon>
        <taxon>Bacteroidota</taxon>
        <taxon>Cytophagia</taxon>
        <taxon>Cytophagales</taxon>
        <taxon>Splendidivirgaceae</taxon>
        <taxon>Splendidivirga</taxon>
    </lineage>
</organism>
<keyword evidence="5" id="KW-1185">Reference proteome</keyword>
<dbReference type="RefSeq" id="WP_346751973.1">
    <property type="nucleotide sequence ID" value="NZ_JAUJEA010000003.1"/>
</dbReference>
<accession>A0ABT8KMJ2</accession>
<keyword evidence="4" id="KW-0808">Transferase</keyword>
<sequence>MLSKKEQHALRSNLFRHLDGIGTTPTAFALHEKGVLRYLLDKKEVPLEELTSTFSANEGYLNVALRILCSQGWLKQALDNKTDTIQYGITDISEFAFEHVHLYKDVVHLLKFSEQFHPRKFQVEPFRVLEGIFKNFKEDYGIKFSQDEKEQIVQKQILKHIEGVIVGPTVVHLGMSGMFHKYFMEARFKPEEFHKDPDSFRRLLDIFAHLGWFLEKNETYEFTEKGLFYAKRASAYGVTVSYIPTFRKLDELIFGNPTILKEAGKEGPEKHVDRAMNVWGSGGAHSGYFKVVDEIIVELFNKPIEEQPKGILDMGCGNGAFIQHLFDVIEQQTLRGKMLEEYPLILVGADYNETALKITKANLIQADIWAKVIWGDIGRPDLLAQDLQERYGVELVDLLNVRTFLDHNRIWEAPKHINKSRISNSTGAFAFEGRRINNNLVEDSLLEHFRKWAPFVSKFGLLVIELHTVPPELVANNLGRTAATAYDATHGYSDQYIVEVDVFTKIMAEAGLYPDQEKFKKFPNSDLATVTINLFKGTN</sequence>
<dbReference type="Pfam" id="PF23589">
    <property type="entry name" value="WHD_AprA"/>
    <property type="match status" value="1"/>
</dbReference>
<dbReference type="SUPFAM" id="SSF48464">
    <property type="entry name" value="ENTH/VHS domain"/>
    <property type="match status" value="1"/>
</dbReference>
<dbReference type="EC" id="2.1.-.-" evidence="4"/>
<dbReference type="Proteomes" id="UP001172082">
    <property type="component" value="Unassembled WGS sequence"/>
</dbReference>
<protein>
    <submittedName>
        <fullName evidence="4">Class I SAM-dependent methyltransferase</fullName>
        <ecNumber evidence="4">2.1.-.-</ecNumber>
    </submittedName>
</protein>
<evidence type="ECO:0000259" key="3">
    <source>
        <dbReference type="Pfam" id="PF23589"/>
    </source>
</evidence>